<dbReference type="PANTHER" id="PTHR38846">
    <property type="entry name" value="C3H1-TYPE DOMAIN-CONTAINING PROTEIN"/>
    <property type="match status" value="1"/>
</dbReference>
<dbReference type="SUPFAM" id="SSF90229">
    <property type="entry name" value="CCCH zinc finger"/>
    <property type="match status" value="1"/>
</dbReference>
<dbReference type="InterPro" id="IPR036855">
    <property type="entry name" value="Znf_CCCH_sf"/>
</dbReference>
<evidence type="ECO:0000313" key="7">
    <source>
        <dbReference type="EMBL" id="KIM75750.1"/>
    </source>
</evidence>
<feature type="domain" description="C3H1-type" evidence="6">
    <location>
        <begin position="4"/>
        <end position="27"/>
    </location>
</feature>
<evidence type="ECO:0000256" key="5">
    <source>
        <dbReference type="SAM" id="MobiDB-lite"/>
    </source>
</evidence>
<evidence type="ECO:0000313" key="8">
    <source>
        <dbReference type="Proteomes" id="UP000054166"/>
    </source>
</evidence>
<gene>
    <name evidence="7" type="ORF">PILCRDRAFT_91974</name>
</gene>
<feature type="region of interest" description="Disordered" evidence="5">
    <location>
        <begin position="29"/>
        <end position="48"/>
    </location>
</feature>
<evidence type="ECO:0000256" key="1">
    <source>
        <dbReference type="ARBA" id="ARBA00022723"/>
    </source>
</evidence>
<keyword evidence="3 4" id="KW-0862">Zinc</keyword>
<protein>
    <recommendedName>
        <fullName evidence="6">C3H1-type domain-containing protein</fullName>
    </recommendedName>
</protein>
<feature type="zinc finger region" description="C3H1-type" evidence="4">
    <location>
        <begin position="4"/>
        <end position="27"/>
    </location>
</feature>
<reference evidence="7 8" key="1">
    <citation type="submission" date="2014-04" db="EMBL/GenBank/DDBJ databases">
        <authorList>
            <consortium name="DOE Joint Genome Institute"/>
            <person name="Kuo A."/>
            <person name="Tarkka M."/>
            <person name="Buscot F."/>
            <person name="Kohler A."/>
            <person name="Nagy L.G."/>
            <person name="Floudas D."/>
            <person name="Copeland A."/>
            <person name="Barry K.W."/>
            <person name="Cichocki N."/>
            <person name="Veneault-Fourrey C."/>
            <person name="LaButti K."/>
            <person name="Lindquist E.A."/>
            <person name="Lipzen A."/>
            <person name="Lundell T."/>
            <person name="Morin E."/>
            <person name="Murat C."/>
            <person name="Sun H."/>
            <person name="Tunlid A."/>
            <person name="Henrissat B."/>
            <person name="Grigoriev I.V."/>
            <person name="Hibbett D.S."/>
            <person name="Martin F."/>
            <person name="Nordberg H.P."/>
            <person name="Cantor M.N."/>
            <person name="Hua S.X."/>
        </authorList>
    </citation>
    <scope>NUCLEOTIDE SEQUENCE [LARGE SCALE GENOMIC DNA]</scope>
    <source>
        <strain evidence="7 8">F 1598</strain>
    </source>
</reference>
<proteinExistence type="predicted"/>
<dbReference type="Proteomes" id="UP000054166">
    <property type="component" value="Unassembled WGS sequence"/>
</dbReference>
<dbReference type="EMBL" id="KN833043">
    <property type="protein sequence ID" value="KIM75750.1"/>
    <property type="molecule type" value="Genomic_DNA"/>
</dbReference>
<dbReference type="GO" id="GO:0008270">
    <property type="term" value="F:zinc ion binding"/>
    <property type="evidence" value="ECO:0007669"/>
    <property type="project" value="UniProtKB-KW"/>
</dbReference>
<organism evidence="7 8">
    <name type="scientific">Piloderma croceum (strain F 1598)</name>
    <dbReference type="NCBI Taxonomy" id="765440"/>
    <lineage>
        <taxon>Eukaryota</taxon>
        <taxon>Fungi</taxon>
        <taxon>Dikarya</taxon>
        <taxon>Basidiomycota</taxon>
        <taxon>Agaricomycotina</taxon>
        <taxon>Agaricomycetes</taxon>
        <taxon>Agaricomycetidae</taxon>
        <taxon>Atheliales</taxon>
        <taxon>Atheliaceae</taxon>
        <taxon>Piloderma</taxon>
    </lineage>
</organism>
<keyword evidence="2 4" id="KW-0863">Zinc-finger</keyword>
<reference evidence="8" key="2">
    <citation type="submission" date="2015-01" db="EMBL/GenBank/DDBJ databases">
        <title>Evolutionary Origins and Diversification of the Mycorrhizal Mutualists.</title>
        <authorList>
            <consortium name="DOE Joint Genome Institute"/>
            <consortium name="Mycorrhizal Genomics Consortium"/>
            <person name="Kohler A."/>
            <person name="Kuo A."/>
            <person name="Nagy L.G."/>
            <person name="Floudas D."/>
            <person name="Copeland A."/>
            <person name="Barry K.W."/>
            <person name="Cichocki N."/>
            <person name="Veneault-Fourrey C."/>
            <person name="LaButti K."/>
            <person name="Lindquist E.A."/>
            <person name="Lipzen A."/>
            <person name="Lundell T."/>
            <person name="Morin E."/>
            <person name="Murat C."/>
            <person name="Riley R."/>
            <person name="Ohm R."/>
            <person name="Sun H."/>
            <person name="Tunlid A."/>
            <person name="Henrissat B."/>
            <person name="Grigoriev I.V."/>
            <person name="Hibbett D.S."/>
            <person name="Martin F."/>
        </authorList>
    </citation>
    <scope>NUCLEOTIDE SEQUENCE [LARGE SCALE GENOMIC DNA]</scope>
    <source>
        <strain evidence="8">F 1598</strain>
    </source>
</reference>
<sequence>MPQVCRRYVVSGTCRYGERCKFEHTCSNASRGRSKPTIQHRKKAPGQNATTHISEFFAGYPDFSYDPSKPVTTEFKKLCDHKGWKREDLKRKEARDKLGDAMTLRFNVIYGTDVDDIGAWHHLCRVLDISPAPDSLEECRNAVRNTHVNLVDLIDNNIQRVRIFPTVKDLSEYTKKSRKFFAKENAHAGGVLKFLLRQILHPGRERVGRGGGDLGKNGRSLGFTQAGKCQNK</sequence>
<evidence type="ECO:0000259" key="6">
    <source>
        <dbReference type="PROSITE" id="PS50103"/>
    </source>
</evidence>
<keyword evidence="8" id="KW-1185">Reference proteome</keyword>
<accession>A0A0C3ET98</accession>
<feature type="region of interest" description="Disordered" evidence="5">
    <location>
        <begin position="207"/>
        <end position="232"/>
    </location>
</feature>
<feature type="compositionally biased region" description="Basic residues" evidence="5">
    <location>
        <begin position="32"/>
        <end position="44"/>
    </location>
</feature>
<evidence type="ECO:0000256" key="2">
    <source>
        <dbReference type="ARBA" id="ARBA00022771"/>
    </source>
</evidence>
<dbReference type="PANTHER" id="PTHR38846:SF1">
    <property type="entry name" value="C3H1-TYPE DOMAIN-CONTAINING PROTEIN"/>
    <property type="match status" value="1"/>
</dbReference>
<dbReference type="OrthoDB" id="6105938at2759"/>
<dbReference type="InterPro" id="IPR000571">
    <property type="entry name" value="Znf_CCCH"/>
</dbReference>
<dbReference type="InParanoid" id="A0A0C3ET98"/>
<dbReference type="AlphaFoldDB" id="A0A0C3ET98"/>
<evidence type="ECO:0000256" key="3">
    <source>
        <dbReference type="ARBA" id="ARBA00022833"/>
    </source>
</evidence>
<name>A0A0C3ET98_PILCF</name>
<dbReference type="PROSITE" id="PS50103">
    <property type="entry name" value="ZF_C3H1"/>
    <property type="match status" value="1"/>
</dbReference>
<dbReference type="STRING" id="765440.A0A0C3ET98"/>
<dbReference type="Gene3D" id="4.10.1000.10">
    <property type="entry name" value="Zinc finger, CCCH-type"/>
    <property type="match status" value="1"/>
</dbReference>
<dbReference type="HOGENOM" id="CLU_053382_2_0_1"/>
<dbReference type="Pfam" id="PF00642">
    <property type="entry name" value="zf-CCCH"/>
    <property type="match status" value="1"/>
</dbReference>
<evidence type="ECO:0000256" key="4">
    <source>
        <dbReference type="PROSITE-ProRule" id="PRU00723"/>
    </source>
</evidence>
<keyword evidence="1 4" id="KW-0479">Metal-binding</keyword>